<evidence type="ECO:0000313" key="3">
    <source>
        <dbReference type="Proteomes" id="UP000265515"/>
    </source>
</evidence>
<feature type="region of interest" description="Disordered" evidence="1">
    <location>
        <begin position="105"/>
        <end position="124"/>
    </location>
</feature>
<feature type="compositionally biased region" description="Polar residues" evidence="1">
    <location>
        <begin position="157"/>
        <end position="174"/>
    </location>
</feature>
<dbReference type="OrthoDB" id="691673at2759"/>
<feature type="region of interest" description="Disordered" evidence="1">
    <location>
        <begin position="136"/>
        <end position="192"/>
    </location>
</feature>
<dbReference type="EMBL" id="BFEA01000652">
    <property type="protein sequence ID" value="GBG88158.1"/>
    <property type="molecule type" value="Genomic_DNA"/>
</dbReference>
<evidence type="ECO:0008006" key="4">
    <source>
        <dbReference type="Google" id="ProtNLM"/>
    </source>
</evidence>
<protein>
    <recommendedName>
        <fullName evidence="4">Myb-like domain-containing protein</fullName>
    </recommendedName>
</protein>
<accession>A0A388M0R1</accession>
<feature type="region of interest" description="Disordered" evidence="1">
    <location>
        <begin position="228"/>
        <end position="272"/>
    </location>
</feature>
<evidence type="ECO:0000313" key="2">
    <source>
        <dbReference type="EMBL" id="GBG88158.1"/>
    </source>
</evidence>
<feature type="region of interest" description="Disordered" evidence="1">
    <location>
        <begin position="406"/>
        <end position="462"/>
    </location>
</feature>
<gene>
    <name evidence="2" type="ORF">CBR_g46647</name>
</gene>
<proteinExistence type="predicted"/>
<dbReference type="AlphaFoldDB" id="A0A388M0R1"/>
<evidence type="ECO:0000256" key="1">
    <source>
        <dbReference type="SAM" id="MobiDB-lite"/>
    </source>
</evidence>
<dbReference type="PANTHER" id="PTHR33492">
    <property type="entry name" value="OSJNBA0043A12.37 PROTEIN-RELATED"/>
    <property type="match status" value="1"/>
</dbReference>
<sequence length="526" mass="55855">MEELQGAHVPAGASNTGNVEYPGGCRARRSDKLFSASSRCPATRECKTAIDNGGSMSVVWGSQVEVGQGGVTSFSQRPSAVPGSNRWGMTQAGQNCAGWSTPTAVGDGHRQQPEKVGVGGSKGAPSMEVQFEPSIGDGSVAHGHDLGPYSSMLHSGDSGSTMQPAPRFQTSPNTGAKDMGPPSQGGAQGPYGNTHCDVGDAWMGGVADIAGTQYRGCSSAGSDGEYNVQGRFDVSDNDGSQRRGPTSKGKVRAPIAGGCGDGDAAARGKPRSPYWNTNESLGLLRYLFEEDALQQKRKGRQKMRTKKEKYEGIIRKLVEKGFEARTVDECECKFYTLLDNGKKIRDFHLRSGERIYWNMDRVSRRKEGLPVLFDKQLFEALQWKLRKTEGSCEGVMNSVLYNEGGTRVVTDDEDTGGGSRSPSLRRREGSDGAEGSKNARSEGSGGTARRNTSGSSVEGSRGGTFADVAHALVESSDRQADKLAGGFASVMDGINNTLAQGNTTLLQCFTMLSGSLSRRPADKGAQ</sequence>
<comment type="caution">
    <text evidence="2">The sequence shown here is derived from an EMBL/GenBank/DDBJ whole genome shotgun (WGS) entry which is preliminary data.</text>
</comment>
<dbReference type="PANTHER" id="PTHR33492:SF4">
    <property type="entry name" value="OS02G0174300 PROTEIN"/>
    <property type="match status" value="1"/>
</dbReference>
<reference evidence="2 3" key="1">
    <citation type="journal article" date="2018" name="Cell">
        <title>The Chara Genome: Secondary Complexity and Implications for Plant Terrestrialization.</title>
        <authorList>
            <person name="Nishiyama T."/>
            <person name="Sakayama H."/>
            <person name="Vries J.D."/>
            <person name="Buschmann H."/>
            <person name="Saint-Marcoux D."/>
            <person name="Ullrich K.K."/>
            <person name="Haas F.B."/>
            <person name="Vanderstraeten L."/>
            <person name="Becker D."/>
            <person name="Lang D."/>
            <person name="Vosolsobe S."/>
            <person name="Rombauts S."/>
            <person name="Wilhelmsson P.K.I."/>
            <person name="Janitza P."/>
            <person name="Kern R."/>
            <person name="Heyl A."/>
            <person name="Rumpler F."/>
            <person name="Villalobos L.I.A.C."/>
            <person name="Clay J.M."/>
            <person name="Skokan R."/>
            <person name="Toyoda A."/>
            <person name="Suzuki Y."/>
            <person name="Kagoshima H."/>
            <person name="Schijlen E."/>
            <person name="Tajeshwar N."/>
            <person name="Catarino B."/>
            <person name="Hetherington A.J."/>
            <person name="Saltykova A."/>
            <person name="Bonnot C."/>
            <person name="Breuninger H."/>
            <person name="Symeonidi A."/>
            <person name="Radhakrishnan G.V."/>
            <person name="Van Nieuwerburgh F."/>
            <person name="Deforce D."/>
            <person name="Chang C."/>
            <person name="Karol K.G."/>
            <person name="Hedrich R."/>
            <person name="Ulvskov P."/>
            <person name="Glockner G."/>
            <person name="Delwiche C.F."/>
            <person name="Petrasek J."/>
            <person name="Van de Peer Y."/>
            <person name="Friml J."/>
            <person name="Beilby M."/>
            <person name="Dolan L."/>
            <person name="Kohara Y."/>
            <person name="Sugano S."/>
            <person name="Fujiyama A."/>
            <person name="Delaux P.-M."/>
            <person name="Quint M."/>
            <person name="TheiBen G."/>
            <person name="Hagemann M."/>
            <person name="Harholt J."/>
            <person name="Dunand C."/>
            <person name="Zachgo S."/>
            <person name="Langdale J."/>
            <person name="Maumus F."/>
            <person name="Straeten D.V.D."/>
            <person name="Gould S.B."/>
            <person name="Rensing S.A."/>
        </authorList>
    </citation>
    <scope>NUCLEOTIDE SEQUENCE [LARGE SCALE GENOMIC DNA]</scope>
    <source>
        <strain evidence="2 3">S276</strain>
    </source>
</reference>
<organism evidence="2 3">
    <name type="scientific">Chara braunii</name>
    <name type="common">Braun's stonewort</name>
    <dbReference type="NCBI Taxonomy" id="69332"/>
    <lineage>
        <taxon>Eukaryota</taxon>
        <taxon>Viridiplantae</taxon>
        <taxon>Streptophyta</taxon>
        <taxon>Charophyceae</taxon>
        <taxon>Charales</taxon>
        <taxon>Characeae</taxon>
        <taxon>Chara</taxon>
    </lineage>
</organism>
<name>A0A388M0R1_CHABU</name>
<dbReference type="Proteomes" id="UP000265515">
    <property type="component" value="Unassembled WGS sequence"/>
</dbReference>
<feature type="region of interest" description="Disordered" evidence="1">
    <location>
        <begin position="1"/>
        <end position="24"/>
    </location>
</feature>
<dbReference type="Gramene" id="GBG88158">
    <property type="protein sequence ID" value="GBG88158"/>
    <property type="gene ID" value="CBR_g46647"/>
</dbReference>
<keyword evidence="3" id="KW-1185">Reference proteome</keyword>
<feature type="compositionally biased region" description="Polar residues" evidence="1">
    <location>
        <begin position="449"/>
        <end position="458"/>
    </location>
</feature>